<evidence type="ECO:0000313" key="2">
    <source>
        <dbReference type="EMBL" id="KIP01784.1"/>
    </source>
</evidence>
<keyword evidence="3" id="KW-1185">Reference proteome</keyword>
<feature type="region of interest" description="Disordered" evidence="1">
    <location>
        <begin position="112"/>
        <end position="147"/>
    </location>
</feature>
<proteinExistence type="predicted"/>
<protein>
    <submittedName>
        <fullName evidence="2">Uncharacterized protein</fullName>
    </submittedName>
</protein>
<organism evidence="2 3">
    <name type="scientific">Phlebiopsis gigantea (strain 11061_1 CR5-6)</name>
    <name type="common">White-rot fungus</name>
    <name type="synonym">Peniophora gigantea</name>
    <dbReference type="NCBI Taxonomy" id="745531"/>
    <lineage>
        <taxon>Eukaryota</taxon>
        <taxon>Fungi</taxon>
        <taxon>Dikarya</taxon>
        <taxon>Basidiomycota</taxon>
        <taxon>Agaricomycotina</taxon>
        <taxon>Agaricomycetes</taxon>
        <taxon>Polyporales</taxon>
        <taxon>Phanerochaetaceae</taxon>
        <taxon>Phlebiopsis</taxon>
    </lineage>
</organism>
<dbReference type="Proteomes" id="UP000053257">
    <property type="component" value="Unassembled WGS sequence"/>
</dbReference>
<accession>A0A0C3NBB8</accession>
<name>A0A0C3NBB8_PHLG1</name>
<dbReference type="EMBL" id="KN840736">
    <property type="protein sequence ID" value="KIP01784.1"/>
    <property type="molecule type" value="Genomic_DNA"/>
</dbReference>
<reference evidence="2 3" key="1">
    <citation type="journal article" date="2014" name="PLoS Genet.">
        <title>Analysis of the Phlebiopsis gigantea genome, transcriptome and secretome provides insight into its pioneer colonization strategies of wood.</title>
        <authorList>
            <person name="Hori C."/>
            <person name="Ishida T."/>
            <person name="Igarashi K."/>
            <person name="Samejima M."/>
            <person name="Suzuki H."/>
            <person name="Master E."/>
            <person name="Ferreira P."/>
            <person name="Ruiz-Duenas F.J."/>
            <person name="Held B."/>
            <person name="Canessa P."/>
            <person name="Larrondo L.F."/>
            <person name="Schmoll M."/>
            <person name="Druzhinina I.S."/>
            <person name="Kubicek C.P."/>
            <person name="Gaskell J.A."/>
            <person name="Kersten P."/>
            <person name="St John F."/>
            <person name="Glasner J."/>
            <person name="Sabat G."/>
            <person name="Splinter BonDurant S."/>
            <person name="Syed K."/>
            <person name="Yadav J."/>
            <person name="Mgbeahuruike A.C."/>
            <person name="Kovalchuk A."/>
            <person name="Asiegbu F.O."/>
            <person name="Lackner G."/>
            <person name="Hoffmeister D."/>
            <person name="Rencoret J."/>
            <person name="Gutierrez A."/>
            <person name="Sun H."/>
            <person name="Lindquist E."/>
            <person name="Barry K."/>
            <person name="Riley R."/>
            <person name="Grigoriev I.V."/>
            <person name="Henrissat B."/>
            <person name="Kues U."/>
            <person name="Berka R.M."/>
            <person name="Martinez A.T."/>
            <person name="Covert S.F."/>
            <person name="Blanchette R.A."/>
            <person name="Cullen D."/>
        </authorList>
    </citation>
    <scope>NUCLEOTIDE SEQUENCE [LARGE SCALE GENOMIC DNA]</scope>
    <source>
        <strain evidence="2 3">11061_1 CR5-6</strain>
    </source>
</reference>
<evidence type="ECO:0000256" key="1">
    <source>
        <dbReference type="SAM" id="MobiDB-lite"/>
    </source>
</evidence>
<dbReference type="HOGENOM" id="CLU_1768783_0_0_1"/>
<dbReference type="AlphaFoldDB" id="A0A0C3NBB8"/>
<feature type="region of interest" description="Disordered" evidence="1">
    <location>
        <begin position="1"/>
        <end position="24"/>
    </location>
</feature>
<evidence type="ECO:0000313" key="3">
    <source>
        <dbReference type="Proteomes" id="UP000053257"/>
    </source>
</evidence>
<gene>
    <name evidence="2" type="ORF">PHLGIDRAFT_123046</name>
</gene>
<sequence length="147" mass="15410">MTCPPPGRRPPQQCRSPKADNTQKLTTERNRNAWSENFNVVALDHPVGVGLWRVLPATSSCTLSGGRCTVSGGSVTDLPPSTLGRKAATGGAAASRQGRLVALFGSVHGVQSPERVGRQTTRRGCFCRQGSLPAPSTPRSALPPNAP</sequence>